<dbReference type="RefSeq" id="WP_183927655.1">
    <property type="nucleotide sequence ID" value="NZ_JACIGM010000011.1"/>
</dbReference>
<proteinExistence type="predicted"/>
<sequence length="671" mass="70365">MTLFTKPAIDIFAPTDLSGNPRMVDNGEAQVWGTEVEQAAGSALADANGNLLFDTMADAAAANIPDIFHGVMLRGKNSRGDGLGGQWLQDNNGSTDTFTSANGRTFYRDTDVGVGRISSPLMALINGQNSPLTYNATGNGTTDDSTNYALAEAANDSIYLNVGKTFNLGTDLPTKPVYGPGSLKSNSAVVDGFQVGFDAINSNILFRPNVYAHTVGGDYNGLPPNNTTEAHYNVVLAPGFREGLSSFPADNEIRRSVFVGVEIGKYLTASERDVAIGNAALKYAKFSERNTLVGTLTGQWLAINPADDPTGNAFLHDLLYNQGVPISDPAWDAYGLKTARAAIQAEIAAFSAWATTKDDVAYNCFFGRDAGVELVKGTANVGVGYRALSLLFNGADNAAVGDNALFMNVWGNQNSALGKNAGWKHQIGDANAYVGRNAGFSHVSGSFNVQIGNNAGNGGGVVWSGDRNVILGNSAGTKTDLSTPASMSDRLFVQNLAGRAPLLHGEFENFKLGINVPVEDALKAPLDLRVGGVAGTLAYSVDVTAGGALLESNTHTGFLVITPDNSIGGIYFGDTAVQQQGGVTYNHANDQLRLRIAGVNQLVISSSIVNSLLPYNRNGVQVVDTRKTGWAAATGTPTRTTFATGSVTLPVLAEHVKALIDDLISHGLIGA</sequence>
<dbReference type="AlphaFoldDB" id="A0A7W6RR43"/>
<dbReference type="Gene3D" id="6.10.140.940">
    <property type="match status" value="1"/>
</dbReference>
<evidence type="ECO:0000313" key="2">
    <source>
        <dbReference type="Proteomes" id="UP000533641"/>
    </source>
</evidence>
<organism evidence="1 2">
    <name type="scientific">Rhizobium mongolense</name>
    <dbReference type="NCBI Taxonomy" id="57676"/>
    <lineage>
        <taxon>Bacteria</taxon>
        <taxon>Pseudomonadati</taxon>
        <taxon>Pseudomonadota</taxon>
        <taxon>Alphaproteobacteria</taxon>
        <taxon>Hyphomicrobiales</taxon>
        <taxon>Rhizobiaceae</taxon>
        <taxon>Rhizobium/Agrobacterium group</taxon>
        <taxon>Rhizobium</taxon>
    </lineage>
</organism>
<dbReference type="Proteomes" id="UP000533641">
    <property type="component" value="Unassembled WGS sequence"/>
</dbReference>
<accession>A0A7W6RR43</accession>
<comment type="caution">
    <text evidence="1">The sequence shown here is derived from an EMBL/GenBank/DDBJ whole genome shotgun (WGS) entry which is preliminary data.</text>
</comment>
<reference evidence="1 2" key="1">
    <citation type="submission" date="2020-08" db="EMBL/GenBank/DDBJ databases">
        <title>Genomic Encyclopedia of Type Strains, Phase IV (KMG-V): Genome sequencing to study the core and pangenomes of soil and plant-associated prokaryotes.</title>
        <authorList>
            <person name="Whitman W."/>
        </authorList>
    </citation>
    <scope>NUCLEOTIDE SEQUENCE [LARGE SCALE GENOMIC DNA]</scope>
    <source>
        <strain evidence="1 2">SEMIA 402</strain>
    </source>
</reference>
<gene>
    <name evidence="1" type="ORF">GGE12_004817</name>
</gene>
<protein>
    <submittedName>
        <fullName evidence="1">Uncharacterized protein</fullName>
    </submittedName>
</protein>
<name>A0A7W6RR43_9HYPH</name>
<evidence type="ECO:0000313" key="1">
    <source>
        <dbReference type="EMBL" id="MBB4277019.1"/>
    </source>
</evidence>
<dbReference type="EMBL" id="JACIGM010000011">
    <property type="protein sequence ID" value="MBB4277019.1"/>
    <property type="molecule type" value="Genomic_DNA"/>
</dbReference>